<keyword evidence="2" id="KW-1185">Reference proteome</keyword>
<dbReference type="AlphaFoldDB" id="A0A0A0LRW1"/>
<evidence type="ECO:0000313" key="2">
    <source>
        <dbReference type="Proteomes" id="UP000029981"/>
    </source>
</evidence>
<reference evidence="1 2" key="1">
    <citation type="journal article" date="2009" name="Nat. Genet.">
        <title>The genome of the cucumber, Cucumis sativus L.</title>
        <authorList>
            <person name="Huang S."/>
            <person name="Li R."/>
            <person name="Zhang Z."/>
            <person name="Li L."/>
            <person name="Gu X."/>
            <person name="Fan W."/>
            <person name="Lucas W.J."/>
            <person name="Wang X."/>
            <person name="Xie B."/>
            <person name="Ni P."/>
            <person name="Ren Y."/>
            <person name="Zhu H."/>
            <person name="Li J."/>
            <person name="Lin K."/>
            <person name="Jin W."/>
            <person name="Fei Z."/>
            <person name="Li G."/>
            <person name="Staub J."/>
            <person name="Kilian A."/>
            <person name="van der Vossen E.A."/>
            <person name="Wu Y."/>
            <person name="Guo J."/>
            <person name="He J."/>
            <person name="Jia Z."/>
            <person name="Ren Y."/>
            <person name="Tian G."/>
            <person name="Lu Y."/>
            <person name="Ruan J."/>
            <person name="Qian W."/>
            <person name="Wang M."/>
            <person name="Huang Q."/>
            <person name="Li B."/>
            <person name="Xuan Z."/>
            <person name="Cao J."/>
            <person name="Asan"/>
            <person name="Wu Z."/>
            <person name="Zhang J."/>
            <person name="Cai Q."/>
            <person name="Bai Y."/>
            <person name="Zhao B."/>
            <person name="Han Y."/>
            <person name="Li Y."/>
            <person name="Li X."/>
            <person name="Wang S."/>
            <person name="Shi Q."/>
            <person name="Liu S."/>
            <person name="Cho W.K."/>
            <person name="Kim J.Y."/>
            <person name="Xu Y."/>
            <person name="Heller-Uszynska K."/>
            <person name="Miao H."/>
            <person name="Cheng Z."/>
            <person name="Zhang S."/>
            <person name="Wu J."/>
            <person name="Yang Y."/>
            <person name="Kang H."/>
            <person name="Li M."/>
            <person name="Liang H."/>
            <person name="Ren X."/>
            <person name="Shi Z."/>
            <person name="Wen M."/>
            <person name="Jian M."/>
            <person name="Yang H."/>
            <person name="Zhang G."/>
            <person name="Yang Z."/>
            <person name="Chen R."/>
            <person name="Liu S."/>
            <person name="Li J."/>
            <person name="Ma L."/>
            <person name="Liu H."/>
            <person name="Zhou Y."/>
            <person name="Zhao J."/>
            <person name="Fang X."/>
            <person name="Li G."/>
            <person name="Fang L."/>
            <person name="Li Y."/>
            <person name="Liu D."/>
            <person name="Zheng H."/>
            <person name="Zhang Y."/>
            <person name="Qin N."/>
            <person name="Li Z."/>
            <person name="Yang G."/>
            <person name="Yang S."/>
            <person name="Bolund L."/>
            <person name="Kristiansen K."/>
            <person name="Zheng H."/>
            <person name="Li S."/>
            <person name="Zhang X."/>
            <person name="Yang H."/>
            <person name="Wang J."/>
            <person name="Sun R."/>
            <person name="Zhang B."/>
            <person name="Jiang S."/>
            <person name="Wang J."/>
            <person name="Du Y."/>
            <person name="Li S."/>
        </authorList>
    </citation>
    <scope>NUCLEOTIDE SEQUENCE [LARGE SCALE GENOMIC DNA]</scope>
    <source>
        <strain evidence="2">cv. 9930</strain>
    </source>
</reference>
<reference evidence="1 2" key="3">
    <citation type="journal article" date="2010" name="BMC Genomics">
        <title>Transcriptome sequencing and comparative analysis of cucumber flowers with different sex types.</title>
        <authorList>
            <person name="Guo S."/>
            <person name="Zheng Y."/>
            <person name="Joung J.G."/>
            <person name="Liu S."/>
            <person name="Zhang Z."/>
            <person name="Crasta O.R."/>
            <person name="Sobral B.W."/>
            <person name="Xu Y."/>
            <person name="Huang S."/>
            <person name="Fei Z."/>
        </authorList>
    </citation>
    <scope>NUCLEOTIDE SEQUENCE [LARGE SCALE GENOMIC DNA]</scope>
    <source>
        <strain evidence="2">cv. 9930</strain>
    </source>
</reference>
<reference evidence="1 2" key="2">
    <citation type="journal article" date="2009" name="PLoS ONE">
        <title>An integrated genetic and cytogenetic map of the cucumber genome.</title>
        <authorList>
            <person name="Ren Y."/>
            <person name="Zhang Z."/>
            <person name="Liu J."/>
            <person name="Staub J.E."/>
            <person name="Han Y."/>
            <person name="Cheng Z."/>
            <person name="Li X."/>
            <person name="Lu J."/>
            <person name="Miao H."/>
            <person name="Kang H."/>
            <person name="Xie B."/>
            <person name="Gu X."/>
            <person name="Wang X."/>
            <person name="Du Y."/>
            <person name="Jin W."/>
            <person name="Huang S."/>
        </authorList>
    </citation>
    <scope>NUCLEOTIDE SEQUENCE [LARGE SCALE GENOMIC DNA]</scope>
    <source>
        <strain evidence="2">cv. 9930</strain>
    </source>
</reference>
<accession>A0A0A0LRW1</accession>
<dbReference type="EMBL" id="CM002922">
    <property type="protein sequence ID" value="KGN64665.1"/>
    <property type="molecule type" value="Genomic_DNA"/>
</dbReference>
<evidence type="ECO:0000313" key="1">
    <source>
        <dbReference type="EMBL" id="KGN64665.1"/>
    </source>
</evidence>
<organism evidence="1 2">
    <name type="scientific">Cucumis sativus</name>
    <name type="common">Cucumber</name>
    <dbReference type="NCBI Taxonomy" id="3659"/>
    <lineage>
        <taxon>Eukaryota</taxon>
        <taxon>Viridiplantae</taxon>
        <taxon>Streptophyta</taxon>
        <taxon>Embryophyta</taxon>
        <taxon>Tracheophyta</taxon>
        <taxon>Spermatophyta</taxon>
        <taxon>Magnoliopsida</taxon>
        <taxon>eudicotyledons</taxon>
        <taxon>Gunneridae</taxon>
        <taxon>Pentapetalae</taxon>
        <taxon>rosids</taxon>
        <taxon>fabids</taxon>
        <taxon>Cucurbitales</taxon>
        <taxon>Cucurbitaceae</taxon>
        <taxon>Benincaseae</taxon>
        <taxon>Cucumis</taxon>
    </lineage>
</organism>
<dbReference type="Gramene" id="KGN64665">
    <property type="protein sequence ID" value="KGN64665"/>
    <property type="gene ID" value="Csa_1G073720"/>
</dbReference>
<name>A0A0A0LRW1_CUCSA</name>
<gene>
    <name evidence="1" type="ORF">Csa_1G073720</name>
</gene>
<reference evidence="1 2" key="4">
    <citation type="journal article" date="2011" name="BMC Genomics">
        <title>RNA-Seq improves annotation of protein-coding genes in the cucumber genome.</title>
        <authorList>
            <person name="Li Z."/>
            <person name="Zhang Z."/>
            <person name="Yan P."/>
            <person name="Huang S."/>
            <person name="Fei Z."/>
            <person name="Lin K."/>
        </authorList>
    </citation>
    <scope>NUCLEOTIDE SEQUENCE [LARGE SCALE GENOMIC DNA]</scope>
    <source>
        <strain evidence="2">cv. 9930</strain>
    </source>
</reference>
<dbReference type="Proteomes" id="UP000029981">
    <property type="component" value="Chromosome 1"/>
</dbReference>
<proteinExistence type="predicted"/>
<sequence>MIEYVRGKLDEYHYLVHKRHITVTNITRRISGLEGQKRFFPPTKRIYLPDSLPSKWGGLWVWDEREECSER</sequence>
<protein>
    <submittedName>
        <fullName evidence="1">Uncharacterized protein</fullName>
    </submittedName>
</protein>